<reference evidence="2 3" key="2">
    <citation type="journal article" date="2013" name="Plant Cell Physiol.">
        <title>Rice Annotation Project Database (RAP-DB): an integrative and interactive database for rice genomics.</title>
        <authorList>
            <person name="Sakai H."/>
            <person name="Lee S.S."/>
            <person name="Tanaka T."/>
            <person name="Numa H."/>
            <person name="Kim J."/>
            <person name="Kawahara Y."/>
            <person name="Wakimoto H."/>
            <person name="Yang C.C."/>
            <person name="Iwamoto M."/>
            <person name="Abe T."/>
            <person name="Yamada Y."/>
            <person name="Muto A."/>
            <person name="Inokuchi H."/>
            <person name="Ikemura T."/>
            <person name="Matsumoto T."/>
            <person name="Sasaki T."/>
            <person name="Itoh T."/>
        </authorList>
    </citation>
    <scope>NUCLEOTIDE SEQUENCE [LARGE SCALE GENOMIC DNA]</scope>
    <source>
        <strain evidence="3">cv. Nipponbare</strain>
    </source>
</reference>
<proteinExistence type="predicted"/>
<accession>A0A0P0WQX4</accession>
<keyword evidence="1" id="KW-1133">Transmembrane helix</keyword>
<gene>
    <name evidence="2" type="ordered locus">Os05g0580350</name>
    <name evidence="2" type="ORF">OSNPB_050580350</name>
</gene>
<feature type="transmembrane region" description="Helical" evidence="1">
    <location>
        <begin position="20"/>
        <end position="40"/>
    </location>
</feature>
<dbReference type="InParanoid" id="A0A0P0WQX4"/>
<sequence length="96" mass="10203">MPSPVSSTGRRSPTGTAAVLGAISMGVFADGAMWMLHALLQQAVEGKALEENISVTLPPNILLSANLDIMRFGMYRGAFTGVRRPVPSRPHPNPAF</sequence>
<reference evidence="3" key="1">
    <citation type="journal article" date="2005" name="Nature">
        <title>The map-based sequence of the rice genome.</title>
        <authorList>
            <consortium name="International rice genome sequencing project (IRGSP)"/>
            <person name="Matsumoto T."/>
            <person name="Wu J."/>
            <person name="Kanamori H."/>
            <person name="Katayose Y."/>
            <person name="Fujisawa M."/>
            <person name="Namiki N."/>
            <person name="Mizuno H."/>
            <person name="Yamamoto K."/>
            <person name="Antonio B.A."/>
            <person name="Baba T."/>
            <person name="Sakata K."/>
            <person name="Nagamura Y."/>
            <person name="Aoki H."/>
            <person name="Arikawa K."/>
            <person name="Arita K."/>
            <person name="Bito T."/>
            <person name="Chiden Y."/>
            <person name="Fujitsuka N."/>
            <person name="Fukunaka R."/>
            <person name="Hamada M."/>
            <person name="Harada C."/>
            <person name="Hayashi A."/>
            <person name="Hijishita S."/>
            <person name="Honda M."/>
            <person name="Hosokawa S."/>
            <person name="Ichikawa Y."/>
            <person name="Idonuma A."/>
            <person name="Iijima M."/>
            <person name="Ikeda M."/>
            <person name="Ikeno M."/>
            <person name="Ito K."/>
            <person name="Ito S."/>
            <person name="Ito T."/>
            <person name="Ito Y."/>
            <person name="Ito Y."/>
            <person name="Iwabuchi A."/>
            <person name="Kamiya K."/>
            <person name="Karasawa W."/>
            <person name="Kurita K."/>
            <person name="Katagiri S."/>
            <person name="Kikuta A."/>
            <person name="Kobayashi H."/>
            <person name="Kobayashi N."/>
            <person name="Machita K."/>
            <person name="Maehara T."/>
            <person name="Masukawa M."/>
            <person name="Mizubayashi T."/>
            <person name="Mukai Y."/>
            <person name="Nagasaki H."/>
            <person name="Nagata Y."/>
            <person name="Naito S."/>
            <person name="Nakashima M."/>
            <person name="Nakama Y."/>
            <person name="Nakamichi Y."/>
            <person name="Nakamura M."/>
            <person name="Meguro A."/>
            <person name="Negishi M."/>
            <person name="Ohta I."/>
            <person name="Ohta T."/>
            <person name="Okamoto M."/>
            <person name="Ono N."/>
            <person name="Saji S."/>
            <person name="Sakaguchi M."/>
            <person name="Sakai K."/>
            <person name="Shibata M."/>
            <person name="Shimokawa T."/>
            <person name="Song J."/>
            <person name="Takazaki Y."/>
            <person name="Terasawa K."/>
            <person name="Tsugane M."/>
            <person name="Tsuji K."/>
            <person name="Ueda S."/>
            <person name="Waki K."/>
            <person name="Yamagata H."/>
            <person name="Yamamoto M."/>
            <person name="Yamamoto S."/>
            <person name="Yamane H."/>
            <person name="Yoshiki S."/>
            <person name="Yoshihara R."/>
            <person name="Yukawa K."/>
            <person name="Zhong H."/>
            <person name="Yano M."/>
            <person name="Yuan Q."/>
            <person name="Ouyang S."/>
            <person name="Liu J."/>
            <person name="Jones K.M."/>
            <person name="Gansberger K."/>
            <person name="Moffat K."/>
            <person name="Hill J."/>
            <person name="Bera J."/>
            <person name="Fadrosh D."/>
            <person name="Jin S."/>
            <person name="Johri S."/>
            <person name="Kim M."/>
            <person name="Overton L."/>
            <person name="Reardon M."/>
            <person name="Tsitrin T."/>
            <person name="Vuong H."/>
            <person name="Weaver B."/>
            <person name="Ciecko A."/>
            <person name="Tallon L."/>
            <person name="Jackson J."/>
            <person name="Pai G."/>
            <person name="Aken S.V."/>
            <person name="Utterback T."/>
            <person name="Reidmuller S."/>
            <person name="Feldblyum T."/>
            <person name="Hsiao J."/>
            <person name="Zismann V."/>
            <person name="Iobst S."/>
            <person name="de Vazeille A.R."/>
            <person name="Buell C.R."/>
            <person name="Ying K."/>
            <person name="Li Y."/>
            <person name="Lu T."/>
            <person name="Huang Y."/>
            <person name="Zhao Q."/>
            <person name="Feng Q."/>
            <person name="Zhang L."/>
            <person name="Zhu J."/>
            <person name="Weng Q."/>
            <person name="Mu J."/>
            <person name="Lu Y."/>
            <person name="Fan D."/>
            <person name="Liu Y."/>
            <person name="Guan J."/>
            <person name="Zhang Y."/>
            <person name="Yu S."/>
            <person name="Liu X."/>
            <person name="Zhang Y."/>
            <person name="Hong G."/>
            <person name="Han B."/>
            <person name="Choisne N."/>
            <person name="Demange N."/>
            <person name="Orjeda G."/>
            <person name="Samain S."/>
            <person name="Cattolico L."/>
            <person name="Pelletier E."/>
            <person name="Couloux A."/>
            <person name="Segurens B."/>
            <person name="Wincker P."/>
            <person name="D'Hont A."/>
            <person name="Scarpelli C."/>
            <person name="Weissenbach J."/>
            <person name="Salanoubat M."/>
            <person name="Quetier F."/>
            <person name="Yu Y."/>
            <person name="Kim H.R."/>
            <person name="Rambo T."/>
            <person name="Currie J."/>
            <person name="Collura K."/>
            <person name="Luo M."/>
            <person name="Yang T."/>
            <person name="Ammiraju J.S.S."/>
            <person name="Engler F."/>
            <person name="Soderlund C."/>
            <person name="Wing R.A."/>
            <person name="Palmer L.E."/>
            <person name="de la Bastide M."/>
            <person name="Spiegel L."/>
            <person name="Nascimento L."/>
            <person name="Zutavern T."/>
            <person name="O'Shaughnessy A."/>
            <person name="Dike S."/>
            <person name="Dedhia N."/>
            <person name="Preston R."/>
            <person name="Balija V."/>
            <person name="McCombie W.R."/>
            <person name="Chow T."/>
            <person name="Chen H."/>
            <person name="Chung M."/>
            <person name="Chen C."/>
            <person name="Shaw J."/>
            <person name="Wu H."/>
            <person name="Hsiao K."/>
            <person name="Chao Y."/>
            <person name="Chu M."/>
            <person name="Cheng C."/>
            <person name="Hour A."/>
            <person name="Lee P."/>
            <person name="Lin S."/>
            <person name="Lin Y."/>
            <person name="Liou J."/>
            <person name="Liu S."/>
            <person name="Hsing Y."/>
            <person name="Raghuvanshi S."/>
            <person name="Mohanty A."/>
            <person name="Bharti A.K."/>
            <person name="Gaur A."/>
            <person name="Gupta V."/>
            <person name="Kumar D."/>
            <person name="Ravi V."/>
            <person name="Vij S."/>
            <person name="Kapur A."/>
            <person name="Khurana P."/>
            <person name="Khurana P."/>
            <person name="Khurana J.P."/>
            <person name="Tyagi A.K."/>
            <person name="Gaikwad K."/>
            <person name="Singh A."/>
            <person name="Dalal V."/>
            <person name="Srivastava S."/>
            <person name="Dixit A."/>
            <person name="Pal A.K."/>
            <person name="Ghazi I.A."/>
            <person name="Yadav M."/>
            <person name="Pandit A."/>
            <person name="Bhargava A."/>
            <person name="Sureshbabu K."/>
            <person name="Batra K."/>
            <person name="Sharma T.R."/>
            <person name="Mohapatra T."/>
            <person name="Singh N.K."/>
            <person name="Messing J."/>
            <person name="Nelson A.B."/>
            <person name="Fuks G."/>
            <person name="Kavchok S."/>
            <person name="Keizer G."/>
            <person name="Linton E."/>
            <person name="Llaca V."/>
            <person name="Song R."/>
            <person name="Tanyolac B."/>
            <person name="Young S."/>
            <person name="Ho-Il K."/>
            <person name="Hahn J.H."/>
            <person name="Sangsakoo G."/>
            <person name="Vanavichit A."/>
            <person name="de Mattos Luiz.A.T."/>
            <person name="Zimmer P.D."/>
            <person name="Malone G."/>
            <person name="Dellagostin O."/>
            <person name="de Oliveira A.C."/>
            <person name="Bevan M."/>
            <person name="Bancroft I."/>
            <person name="Minx P."/>
            <person name="Cordum H."/>
            <person name="Wilson R."/>
            <person name="Cheng Z."/>
            <person name="Jin W."/>
            <person name="Jiang J."/>
            <person name="Leong S.A."/>
            <person name="Iwama H."/>
            <person name="Gojobori T."/>
            <person name="Itoh T."/>
            <person name="Niimura Y."/>
            <person name="Fujii Y."/>
            <person name="Habara T."/>
            <person name="Sakai H."/>
            <person name="Sato Y."/>
            <person name="Wilson G."/>
            <person name="Kumar K."/>
            <person name="McCouch S."/>
            <person name="Juretic N."/>
            <person name="Hoen D."/>
            <person name="Wright S."/>
            <person name="Bruskiewich R."/>
            <person name="Bureau T."/>
            <person name="Miyao A."/>
            <person name="Hirochika H."/>
            <person name="Nishikawa T."/>
            <person name="Kadowaki K."/>
            <person name="Sugiura M."/>
            <person name="Burr B."/>
            <person name="Sasaki T."/>
        </authorList>
    </citation>
    <scope>NUCLEOTIDE SEQUENCE [LARGE SCALE GENOMIC DNA]</scope>
    <source>
        <strain evidence="3">cv. Nipponbare</strain>
    </source>
</reference>
<keyword evidence="1" id="KW-0472">Membrane</keyword>
<dbReference type="PaxDb" id="39947-A0A0P0WQX4"/>
<evidence type="ECO:0000256" key="1">
    <source>
        <dbReference type="SAM" id="Phobius"/>
    </source>
</evidence>
<name>A0A0P0WQX4_ORYSJ</name>
<keyword evidence="3" id="KW-1185">Reference proteome</keyword>
<evidence type="ECO:0000313" key="3">
    <source>
        <dbReference type="Proteomes" id="UP000059680"/>
    </source>
</evidence>
<evidence type="ECO:0000313" key="2">
    <source>
        <dbReference type="EMBL" id="BAS95516.1"/>
    </source>
</evidence>
<dbReference type="EMBL" id="AP014961">
    <property type="protein sequence ID" value="BAS95516.1"/>
    <property type="molecule type" value="Genomic_DNA"/>
</dbReference>
<organism evidence="2 3">
    <name type="scientific">Oryza sativa subsp. japonica</name>
    <name type="common">Rice</name>
    <dbReference type="NCBI Taxonomy" id="39947"/>
    <lineage>
        <taxon>Eukaryota</taxon>
        <taxon>Viridiplantae</taxon>
        <taxon>Streptophyta</taxon>
        <taxon>Embryophyta</taxon>
        <taxon>Tracheophyta</taxon>
        <taxon>Spermatophyta</taxon>
        <taxon>Magnoliopsida</taxon>
        <taxon>Liliopsida</taxon>
        <taxon>Poales</taxon>
        <taxon>Poaceae</taxon>
        <taxon>BOP clade</taxon>
        <taxon>Oryzoideae</taxon>
        <taxon>Oryzeae</taxon>
        <taxon>Oryzinae</taxon>
        <taxon>Oryza</taxon>
        <taxon>Oryza sativa</taxon>
    </lineage>
</organism>
<dbReference type="AlphaFoldDB" id="A0A0P0WQX4"/>
<protein>
    <submittedName>
        <fullName evidence="2">Os05g0580350 protein</fullName>
    </submittedName>
</protein>
<keyword evidence="1" id="KW-0812">Transmembrane</keyword>
<dbReference type="Proteomes" id="UP000059680">
    <property type="component" value="Chromosome 5"/>
</dbReference>
<reference evidence="2 3" key="3">
    <citation type="journal article" date="2013" name="Rice">
        <title>Improvement of the Oryza sativa Nipponbare reference genome using next generation sequence and optical map data.</title>
        <authorList>
            <person name="Kawahara Y."/>
            <person name="de la Bastide M."/>
            <person name="Hamilton J.P."/>
            <person name="Kanamori H."/>
            <person name="McCombie W.R."/>
            <person name="Ouyang S."/>
            <person name="Schwartz D.C."/>
            <person name="Tanaka T."/>
            <person name="Wu J."/>
            <person name="Zhou S."/>
            <person name="Childs K.L."/>
            <person name="Davidson R.M."/>
            <person name="Lin H."/>
            <person name="Quesada-Ocampo L."/>
            <person name="Vaillancourt B."/>
            <person name="Sakai H."/>
            <person name="Lee S.S."/>
            <person name="Kim J."/>
            <person name="Numa H."/>
            <person name="Itoh T."/>
            <person name="Buell C.R."/>
            <person name="Matsumoto T."/>
        </authorList>
    </citation>
    <scope>NUCLEOTIDE SEQUENCE [LARGE SCALE GENOMIC DNA]</scope>
    <source>
        <strain evidence="3">cv. Nipponbare</strain>
    </source>
</reference>